<keyword evidence="1" id="KW-0378">Hydrolase</keyword>
<evidence type="ECO:0000259" key="3">
    <source>
        <dbReference type="Pfam" id="PF00326"/>
    </source>
</evidence>
<dbReference type="Proteomes" id="UP000315891">
    <property type="component" value="Chromosome"/>
</dbReference>
<dbReference type="AlphaFoldDB" id="A0A516V4I2"/>
<dbReference type="InterPro" id="IPR001375">
    <property type="entry name" value="Peptidase_S9_cat"/>
</dbReference>
<proteinExistence type="predicted"/>
<dbReference type="FunFam" id="3.40.50.1820:FF:000442">
    <property type="entry name" value="Subfamily S9C unassigned peptidase"/>
    <property type="match status" value="1"/>
</dbReference>
<evidence type="ECO:0000256" key="2">
    <source>
        <dbReference type="SAM" id="SignalP"/>
    </source>
</evidence>
<feature type="domain" description="Peptidase S9 prolyl oligopeptidase catalytic" evidence="3">
    <location>
        <begin position="446"/>
        <end position="655"/>
    </location>
</feature>
<dbReference type="GO" id="GO:0006508">
    <property type="term" value="P:proteolysis"/>
    <property type="evidence" value="ECO:0007669"/>
    <property type="project" value="InterPro"/>
</dbReference>
<dbReference type="EMBL" id="CP041742">
    <property type="protein sequence ID" value="QDQ73438.1"/>
    <property type="molecule type" value="Genomic_DNA"/>
</dbReference>
<reference evidence="4 5" key="1">
    <citation type="submission" date="2019-07" db="EMBL/GenBank/DDBJ databases">
        <title>Lysobacter weifangensis sp. nov., isolated from bensulfuron-methyl contaminated farmland soil.</title>
        <authorList>
            <person name="Zhao H."/>
        </authorList>
    </citation>
    <scope>NUCLEOTIDE SEQUENCE [LARGE SCALE GENOMIC DNA]</scope>
    <source>
        <strain evidence="4 5">CC-Bw-6</strain>
    </source>
</reference>
<name>A0A516V4I2_9GAMM</name>
<dbReference type="PANTHER" id="PTHR42776:SF27">
    <property type="entry name" value="DIPEPTIDYL PEPTIDASE FAMILY MEMBER 6"/>
    <property type="match status" value="1"/>
</dbReference>
<dbReference type="SUPFAM" id="SSF82171">
    <property type="entry name" value="DPP6 N-terminal domain-like"/>
    <property type="match status" value="1"/>
</dbReference>
<sequence length="669" mass="72270">MAFRSFAIALAIVLAPVAASAAQVNVAQYVKPDSFDQIKISPDGKYYAATVPSEDNSILVVLNRADNKVMGGFGLGKNTYIADFEWVNDKRVVFGTARKFGGLDEPRLTGNLYAMNADGSGKDILVGQDVNVMSTGTHIQTKKAEMIAAFLIDGLPDDDKNVLILARPFSGDTFNRAEKMDVYNGKRVPVARSPVRNADYLADGKGVVRFAWGSDLQNVNKLYYRAADASDWTKTADWKELNNEAASDHIEIPLGFSPDNRYAYLQVEQPSGPDSIVAFDTTDGSRKTVLRDPVGDPGRIIGALGKAHASPVGAFIAGGKPHTAFFDDAGDAARLYRSLEAAFPGNTVAITSTTSDGALALVQVSSDRDPGSFYLFDTVNKKADFVLARRDWVDPAGMSEMRPVELKARDGLALHGFLTIPHGSNGNGLPMVVLPHGGPFFERDNWGFGIEPQMLAAAGYAVLQVNFRGSSGYGRAFTQAGAREWGGKMQDDITDATRWAIGQGIADRQRICIYGASYGAYAALEGVAKEPTLYKCAAGYVGVYDLPLMFSKGDTRELESGRNYMHDWIGEPSRLDAISPVNEAARIKVPVFLAAGGEDERAPIEHSERMEKALRDAGVPVETLYIRTEGHGFYTTEHQVQFYDKLLDFLGRNIGGGATAATAPAATTH</sequence>
<protein>
    <submittedName>
        <fullName evidence="4">S9 family peptidase</fullName>
    </submittedName>
</protein>
<evidence type="ECO:0000256" key="1">
    <source>
        <dbReference type="ARBA" id="ARBA00022801"/>
    </source>
</evidence>
<evidence type="ECO:0000313" key="5">
    <source>
        <dbReference type="Proteomes" id="UP000315891"/>
    </source>
</evidence>
<gene>
    <name evidence="4" type="ORF">FNZ56_05930</name>
</gene>
<dbReference type="PANTHER" id="PTHR42776">
    <property type="entry name" value="SERINE PEPTIDASE S9 FAMILY MEMBER"/>
    <property type="match status" value="1"/>
</dbReference>
<accession>A0A516V4I2</accession>
<dbReference type="RefSeq" id="WP_143878950.1">
    <property type="nucleotide sequence ID" value="NZ_BAABLZ010000001.1"/>
</dbReference>
<dbReference type="OrthoDB" id="4269629at2"/>
<dbReference type="Gene3D" id="3.40.50.1820">
    <property type="entry name" value="alpha/beta hydrolase"/>
    <property type="match status" value="1"/>
</dbReference>
<dbReference type="SUPFAM" id="SSF53474">
    <property type="entry name" value="alpha/beta-Hydrolases"/>
    <property type="match status" value="1"/>
</dbReference>
<keyword evidence="2" id="KW-0732">Signal</keyword>
<feature type="signal peptide" evidence="2">
    <location>
        <begin position="1"/>
        <end position="21"/>
    </location>
</feature>
<dbReference type="Pfam" id="PF00326">
    <property type="entry name" value="Peptidase_S9"/>
    <property type="match status" value="1"/>
</dbReference>
<evidence type="ECO:0000313" key="4">
    <source>
        <dbReference type="EMBL" id="QDQ73438.1"/>
    </source>
</evidence>
<organism evidence="4 5">
    <name type="scientific">Pseudoluteimonas lycopersici</name>
    <dbReference type="NCBI Taxonomy" id="1324796"/>
    <lineage>
        <taxon>Bacteria</taxon>
        <taxon>Pseudomonadati</taxon>
        <taxon>Pseudomonadota</taxon>
        <taxon>Gammaproteobacteria</taxon>
        <taxon>Lysobacterales</taxon>
        <taxon>Lysobacteraceae</taxon>
        <taxon>Pseudoluteimonas</taxon>
    </lineage>
</organism>
<feature type="chain" id="PRO_5021904555" evidence="2">
    <location>
        <begin position="22"/>
        <end position="669"/>
    </location>
</feature>
<dbReference type="InterPro" id="IPR029058">
    <property type="entry name" value="AB_hydrolase_fold"/>
</dbReference>
<dbReference type="GO" id="GO:0004252">
    <property type="term" value="F:serine-type endopeptidase activity"/>
    <property type="evidence" value="ECO:0007669"/>
    <property type="project" value="TreeGrafter"/>
</dbReference>
<keyword evidence="5" id="KW-1185">Reference proteome</keyword>